<dbReference type="InterPro" id="IPR037682">
    <property type="entry name" value="TonB_C"/>
</dbReference>
<dbReference type="InterPro" id="IPR051045">
    <property type="entry name" value="TonB-dependent_transducer"/>
</dbReference>
<sequence>MKREVLIRTVLLAVVMALSFHSAVFSQSKDFVIEGKVNDPDGNKAPGATIVLKGTTTGTVTDLDGNFSIKVPTEQAVLVIRHFTTTQVWEDTFDAGKKYVIKLAPDSVSRSSQVFDRVEEVPRPKSGNDGWYAYLAKNIKYPQSARKNGVVGTVIVGFEVHADGSVQNVEILRGIGGECDREAARVVAAGPDWEPGKISGQAVNTRMSIPVQFKLQGAEPSLSDAKENTIARLYGESSLVVIGYLPQASR</sequence>
<feature type="domain" description="TonB C-terminal" evidence="11">
    <location>
        <begin position="126"/>
        <end position="222"/>
    </location>
</feature>
<feature type="chain" id="PRO_5046188468" evidence="10">
    <location>
        <begin position="27"/>
        <end position="250"/>
    </location>
</feature>
<dbReference type="PRINTS" id="PR01374">
    <property type="entry name" value="TONBPROTEIN"/>
</dbReference>
<dbReference type="Gene3D" id="3.30.1150.10">
    <property type="match status" value="1"/>
</dbReference>
<evidence type="ECO:0000256" key="8">
    <source>
        <dbReference type="ARBA" id="ARBA00022989"/>
    </source>
</evidence>
<proteinExistence type="inferred from homology"/>
<dbReference type="Gene3D" id="2.60.40.1120">
    <property type="entry name" value="Carboxypeptidase-like, regulatory domain"/>
    <property type="match status" value="1"/>
</dbReference>
<keyword evidence="9" id="KW-0472">Membrane</keyword>
<dbReference type="Pfam" id="PF03544">
    <property type="entry name" value="TonB_C"/>
    <property type="match status" value="1"/>
</dbReference>
<keyword evidence="8" id="KW-1133">Transmembrane helix</keyword>
<name>A0ABS3C086_9BACT</name>
<dbReference type="NCBIfam" id="TIGR01352">
    <property type="entry name" value="tonB_Cterm"/>
    <property type="match status" value="1"/>
</dbReference>
<keyword evidence="13" id="KW-1185">Reference proteome</keyword>
<evidence type="ECO:0000313" key="13">
    <source>
        <dbReference type="Proteomes" id="UP000664317"/>
    </source>
</evidence>
<keyword evidence="6" id="KW-0812">Transmembrane</keyword>
<evidence type="ECO:0000256" key="2">
    <source>
        <dbReference type="ARBA" id="ARBA00006555"/>
    </source>
</evidence>
<keyword evidence="4" id="KW-1003">Cell membrane</keyword>
<evidence type="ECO:0000256" key="5">
    <source>
        <dbReference type="ARBA" id="ARBA00022519"/>
    </source>
</evidence>
<organism evidence="12 13">
    <name type="scientific">Algoriphagus oliviformis</name>
    <dbReference type="NCBI Taxonomy" id="2811231"/>
    <lineage>
        <taxon>Bacteria</taxon>
        <taxon>Pseudomonadati</taxon>
        <taxon>Bacteroidota</taxon>
        <taxon>Cytophagia</taxon>
        <taxon>Cytophagales</taxon>
        <taxon>Cyclobacteriaceae</taxon>
        <taxon>Algoriphagus</taxon>
    </lineage>
</organism>
<dbReference type="InterPro" id="IPR006260">
    <property type="entry name" value="TonB/TolA_C"/>
</dbReference>
<feature type="signal peptide" evidence="10">
    <location>
        <begin position="1"/>
        <end position="26"/>
    </location>
</feature>
<keyword evidence="5" id="KW-0997">Cell inner membrane</keyword>
<dbReference type="Pfam" id="PF13715">
    <property type="entry name" value="CarbopepD_reg_2"/>
    <property type="match status" value="1"/>
</dbReference>
<evidence type="ECO:0000256" key="7">
    <source>
        <dbReference type="ARBA" id="ARBA00022927"/>
    </source>
</evidence>
<dbReference type="PROSITE" id="PS52015">
    <property type="entry name" value="TONB_CTD"/>
    <property type="match status" value="1"/>
</dbReference>
<comment type="subcellular location">
    <subcellularLocation>
        <location evidence="1">Cell inner membrane</location>
        <topology evidence="1">Single-pass membrane protein</topology>
        <orientation evidence="1">Periplasmic side</orientation>
    </subcellularLocation>
</comment>
<dbReference type="RefSeq" id="WP_206577315.1">
    <property type="nucleotide sequence ID" value="NZ_JAFKCT010000002.1"/>
</dbReference>
<evidence type="ECO:0000256" key="6">
    <source>
        <dbReference type="ARBA" id="ARBA00022692"/>
    </source>
</evidence>
<evidence type="ECO:0000259" key="11">
    <source>
        <dbReference type="PROSITE" id="PS52015"/>
    </source>
</evidence>
<dbReference type="PANTHER" id="PTHR33446:SF2">
    <property type="entry name" value="PROTEIN TONB"/>
    <property type="match status" value="1"/>
</dbReference>
<evidence type="ECO:0000256" key="1">
    <source>
        <dbReference type="ARBA" id="ARBA00004383"/>
    </source>
</evidence>
<dbReference type="SUPFAM" id="SSF74653">
    <property type="entry name" value="TolA/TonB C-terminal domain"/>
    <property type="match status" value="1"/>
</dbReference>
<dbReference type="InterPro" id="IPR008969">
    <property type="entry name" value="CarboxyPept-like_regulatory"/>
</dbReference>
<accession>A0ABS3C086</accession>
<dbReference type="EMBL" id="JAFKCT010000002">
    <property type="protein sequence ID" value="MBN7810530.1"/>
    <property type="molecule type" value="Genomic_DNA"/>
</dbReference>
<evidence type="ECO:0000256" key="9">
    <source>
        <dbReference type="ARBA" id="ARBA00023136"/>
    </source>
</evidence>
<comment type="caution">
    <text evidence="12">The sequence shown here is derived from an EMBL/GenBank/DDBJ whole genome shotgun (WGS) entry which is preliminary data.</text>
</comment>
<dbReference type="InterPro" id="IPR003538">
    <property type="entry name" value="TonB"/>
</dbReference>
<dbReference type="SUPFAM" id="SSF49464">
    <property type="entry name" value="Carboxypeptidase regulatory domain-like"/>
    <property type="match status" value="1"/>
</dbReference>
<reference evidence="12 13" key="1">
    <citation type="submission" date="2021-03" db="EMBL/GenBank/DDBJ databases">
        <title>novel species isolated from a fishpond in China.</title>
        <authorList>
            <person name="Lu H."/>
            <person name="Cai Z."/>
        </authorList>
    </citation>
    <scope>NUCLEOTIDE SEQUENCE [LARGE SCALE GENOMIC DNA]</scope>
    <source>
        <strain evidence="12 13">H41</strain>
    </source>
</reference>
<keyword evidence="7" id="KW-0653">Protein transport</keyword>
<dbReference type="PANTHER" id="PTHR33446">
    <property type="entry name" value="PROTEIN TONB-RELATED"/>
    <property type="match status" value="1"/>
</dbReference>
<comment type="similarity">
    <text evidence="2">Belongs to the TonB family.</text>
</comment>
<evidence type="ECO:0000256" key="4">
    <source>
        <dbReference type="ARBA" id="ARBA00022475"/>
    </source>
</evidence>
<evidence type="ECO:0000256" key="10">
    <source>
        <dbReference type="SAM" id="SignalP"/>
    </source>
</evidence>
<dbReference type="Proteomes" id="UP000664317">
    <property type="component" value="Unassembled WGS sequence"/>
</dbReference>
<protein>
    <submittedName>
        <fullName evidence="12">TonB family protein</fullName>
    </submittedName>
</protein>
<keyword evidence="3" id="KW-0813">Transport</keyword>
<gene>
    <name evidence="12" type="ORF">J0A68_06160</name>
</gene>
<keyword evidence="10" id="KW-0732">Signal</keyword>
<evidence type="ECO:0000313" key="12">
    <source>
        <dbReference type="EMBL" id="MBN7810530.1"/>
    </source>
</evidence>
<evidence type="ECO:0000256" key="3">
    <source>
        <dbReference type="ARBA" id="ARBA00022448"/>
    </source>
</evidence>